<dbReference type="GO" id="GO:0003700">
    <property type="term" value="F:DNA-binding transcription factor activity"/>
    <property type="evidence" value="ECO:0007669"/>
    <property type="project" value="InterPro"/>
</dbReference>
<dbReference type="InterPro" id="IPR036390">
    <property type="entry name" value="WH_DNA-bd_sf"/>
</dbReference>
<feature type="domain" description="HTH lysR-type" evidence="5">
    <location>
        <begin position="3"/>
        <end position="60"/>
    </location>
</feature>
<evidence type="ECO:0000256" key="1">
    <source>
        <dbReference type="ARBA" id="ARBA00009437"/>
    </source>
</evidence>
<dbReference type="InterPro" id="IPR058163">
    <property type="entry name" value="LysR-type_TF_proteobact-type"/>
</dbReference>
<dbReference type="RefSeq" id="WP_011043873.1">
    <property type="nucleotide sequence ID" value="NC_003910.7"/>
</dbReference>
<dbReference type="PANTHER" id="PTHR30537:SF30">
    <property type="entry name" value="TRANSCRIPTIONAL REGULATOR-RELATED"/>
    <property type="match status" value="1"/>
</dbReference>
<dbReference type="GO" id="GO:0043565">
    <property type="term" value="F:sequence-specific DNA binding"/>
    <property type="evidence" value="ECO:0007669"/>
    <property type="project" value="TreeGrafter"/>
</dbReference>
<dbReference type="CDD" id="cd08422">
    <property type="entry name" value="PBP2_CrgA_like"/>
    <property type="match status" value="1"/>
</dbReference>
<reference evidence="6" key="1">
    <citation type="journal article" date="2005" name="Proc. Natl. Acad. Sci. U.S.A.">
        <title>The psychrophilic lifestyle as revealed by the genome sequence of Colwellia psychrerythraea 34H through genomic and proteomic analyses.</title>
        <authorList>
            <person name="Methe B.A."/>
            <person name="Nelson K.E."/>
            <person name="Deming J.W."/>
            <person name="Momen B."/>
            <person name="Melamud E."/>
            <person name="Zhang X."/>
            <person name="Moult J."/>
            <person name="Madupu R."/>
            <person name="Nelson W.C."/>
            <person name="Dodson R.J."/>
            <person name="Brinkac L.M."/>
            <person name="Daugherty S.C."/>
            <person name="Durkin A.S."/>
            <person name="DeBoy R.T."/>
            <person name="Kolonay J.F."/>
            <person name="Sullivan S.A."/>
            <person name="Zhou L."/>
            <person name="Davidsen T.M."/>
            <person name="Wu M."/>
            <person name="Huston A.L."/>
            <person name="Lewis M."/>
            <person name="Weaver B."/>
            <person name="Weidman J.F."/>
            <person name="Khouri H."/>
            <person name="Utterback T.R."/>
            <person name="Feldblyum T.V."/>
            <person name="Fraser C.M."/>
        </authorList>
    </citation>
    <scope>NUCLEOTIDE SEQUENCE [LARGE SCALE GENOMIC DNA]</scope>
    <source>
        <strain evidence="6">34H</strain>
    </source>
</reference>
<evidence type="ECO:0000256" key="4">
    <source>
        <dbReference type="ARBA" id="ARBA00023163"/>
    </source>
</evidence>
<dbReference type="Gene3D" id="1.10.10.10">
    <property type="entry name" value="Winged helix-like DNA-binding domain superfamily/Winged helix DNA-binding domain"/>
    <property type="match status" value="1"/>
</dbReference>
<dbReference type="SUPFAM" id="SSF53850">
    <property type="entry name" value="Periplasmic binding protein-like II"/>
    <property type="match status" value="1"/>
</dbReference>
<dbReference type="EMBL" id="CP000083">
    <property type="protein sequence ID" value="AAZ28069.1"/>
    <property type="molecule type" value="Genomic_DNA"/>
</dbReference>
<evidence type="ECO:0000256" key="2">
    <source>
        <dbReference type="ARBA" id="ARBA00023015"/>
    </source>
</evidence>
<dbReference type="Gene3D" id="3.40.190.290">
    <property type="match status" value="1"/>
</dbReference>
<dbReference type="DNASU" id="3522328"/>
<protein>
    <submittedName>
        <fullName evidence="6">Transcriptional regulator, LysR family</fullName>
    </submittedName>
</protein>
<dbReference type="FunFam" id="1.10.10.10:FF:000001">
    <property type="entry name" value="LysR family transcriptional regulator"/>
    <property type="match status" value="1"/>
</dbReference>
<dbReference type="SUPFAM" id="SSF46785">
    <property type="entry name" value="Winged helix' DNA-binding domain"/>
    <property type="match status" value="1"/>
</dbReference>
<dbReference type="STRING" id="167879.CPS_3086"/>
<name>Q47ZI6_COLP3</name>
<keyword evidence="3" id="KW-0238">DNA-binding</keyword>
<evidence type="ECO:0000256" key="3">
    <source>
        <dbReference type="ARBA" id="ARBA00023125"/>
    </source>
</evidence>
<evidence type="ECO:0000313" key="7">
    <source>
        <dbReference type="Proteomes" id="UP000000547"/>
    </source>
</evidence>
<proteinExistence type="inferred from homology"/>
<dbReference type="InterPro" id="IPR005119">
    <property type="entry name" value="LysR_subst-bd"/>
</dbReference>
<sequence length="289" mass="32617">MIDELRAMAIFAETIKQGSFRAAAKELKLSPSVVSYQVTQLEKSVGTALIYRSTRKLSLTSEGGVLYQYALNMIQAAQQGLNQVAIEKQELRGTLTLTLPSALIKSEISKKISQFSKLHPFLNFKLFYTDDRQDLIHQGIDLAFRAGSMDDSNLKSKRVGEINRKLVCSYDYWKENIPPISPQDLTTWNWIKLDMLPNHRTLVNSAGEKCDIDFESNISVNNVEAMTQLCINGAGIATPPDYLIEKEIENNALVELLPNWQVESIPLYAVWPSNVFQNSSVKRLLEFLI</sequence>
<dbReference type="Proteomes" id="UP000000547">
    <property type="component" value="Chromosome"/>
</dbReference>
<evidence type="ECO:0000313" key="6">
    <source>
        <dbReference type="EMBL" id="AAZ28069.1"/>
    </source>
</evidence>
<dbReference type="KEGG" id="cps:CPS_3086"/>
<gene>
    <name evidence="6" type="ordered locus">CPS_3086</name>
</gene>
<dbReference type="Pfam" id="PF03466">
    <property type="entry name" value="LysR_substrate"/>
    <property type="match status" value="1"/>
</dbReference>
<comment type="similarity">
    <text evidence="1">Belongs to the LysR transcriptional regulatory family.</text>
</comment>
<dbReference type="InterPro" id="IPR000847">
    <property type="entry name" value="LysR_HTH_N"/>
</dbReference>
<dbReference type="InterPro" id="IPR036388">
    <property type="entry name" value="WH-like_DNA-bd_sf"/>
</dbReference>
<dbReference type="HOGENOM" id="CLU_039613_16_2_6"/>
<keyword evidence="4" id="KW-0804">Transcription</keyword>
<dbReference type="PROSITE" id="PS50931">
    <property type="entry name" value="HTH_LYSR"/>
    <property type="match status" value="1"/>
</dbReference>
<keyword evidence="2" id="KW-0805">Transcription regulation</keyword>
<dbReference type="GO" id="GO:0006351">
    <property type="term" value="P:DNA-templated transcription"/>
    <property type="evidence" value="ECO:0007669"/>
    <property type="project" value="TreeGrafter"/>
</dbReference>
<dbReference type="AlphaFoldDB" id="Q47ZI6"/>
<organism evidence="6 7">
    <name type="scientific">Colwellia psychrerythraea (strain 34H / ATCC BAA-681)</name>
    <name type="common">Vibrio psychroerythus</name>
    <dbReference type="NCBI Taxonomy" id="167879"/>
    <lineage>
        <taxon>Bacteria</taxon>
        <taxon>Pseudomonadati</taxon>
        <taxon>Pseudomonadota</taxon>
        <taxon>Gammaproteobacteria</taxon>
        <taxon>Alteromonadales</taxon>
        <taxon>Colwelliaceae</taxon>
        <taxon>Colwellia</taxon>
    </lineage>
</organism>
<evidence type="ECO:0000259" key="5">
    <source>
        <dbReference type="PROSITE" id="PS50931"/>
    </source>
</evidence>
<accession>Q47ZI6</accession>
<dbReference type="PANTHER" id="PTHR30537">
    <property type="entry name" value="HTH-TYPE TRANSCRIPTIONAL REGULATOR"/>
    <property type="match status" value="1"/>
</dbReference>
<dbReference type="Pfam" id="PF00126">
    <property type="entry name" value="HTH_1"/>
    <property type="match status" value="1"/>
</dbReference>